<dbReference type="GO" id="GO:0005762">
    <property type="term" value="C:mitochondrial large ribosomal subunit"/>
    <property type="evidence" value="ECO:0007669"/>
    <property type="project" value="TreeGrafter"/>
</dbReference>
<dbReference type="PANTHER" id="PTHR21349:SF0">
    <property type="entry name" value="LARGE RIBOSOMAL SUBUNIT PROTEIN BL21M"/>
    <property type="match status" value="1"/>
</dbReference>
<gene>
    <name evidence="4" type="primary">LOC106178176</name>
</gene>
<dbReference type="SUPFAM" id="SSF141091">
    <property type="entry name" value="L21p-like"/>
    <property type="match status" value="1"/>
</dbReference>
<sequence>MSTSCASHVLRIARQFGRLNLTGSSVAGQMAYKVAPVHPAHCKYSTSSCHREKASTLLNSKLNHKEFSTAAEPHETEQKDEEFPSDIAVINQVDTELQNLNRGRLFAVVFLFGTQRKVTTEDTLVMNSNITANVGDRIRLQKVMMVGGNNFTLIGRPILSLNMVRVEATVIEKTLDVVKPVFKFKRRKQYRNLKLSRDHLCFLRINSIEILSLDQNNQTDTDSITAV</sequence>
<reference evidence="4" key="1">
    <citation type="submission" date="2025-08" db="UniProtKB">
        <authorList>
            <consortium name="RefSeq"/>
        </authorList>
    </citation>
    <scope>IDENTIFICATION</scope>
    <source>
        <tissue evidence="4">Gonads</tissue>
    </source>
</reference>
<keyword evidence="4" id="KW-0687">Ribonucleoprotein</keyword>
<dbReference type="InterPro" id="IPR036164">
    <property type="entry name" value="bL21-like_sf"/>
</dbReference>
<evidence type="ECO:0000313" key="3">
    <source>
        <dbReference type="Proteomes" id="UP000085678"/>
    </source>
</evidence>
<accession>A0A1S3K367</accession>
<dbReference type="GeneID" id="106178176"/>
<dbReference type="PANTHER" id="PTHR21349">
    <property type="entry name" value="50S RIBOSOMAL PROTEIN L21"/>
    <property type="match status" value="1"/>
</dbReference>
<dbReference type="RefSeq" id="XP_013416706.1">
    <property type="nucleotide sequence ID" value="XM_013561252.2"/>
</dbReference>
<dbReference type="FunCoup" id="A0A1S3K367">
    <property type="interactions" value="524"/>
</dbReference>
<keyword evidence="3" id="KW-1185">Reference proteome</keyword>
<evidence type="ECO:0000256" key="1">
    <source>
        <dbReference type="ARBA" id="ARBA00008563"/>
    </source>
</evidence>
<proteinExistence type="inferred from homology"/>
<keyword evidence="4" id="KW-0689">Ribosomal protein</keyword>
<dbReference type="KEGG" id="lak:106178176"/>
<dbReference type="Pfam" id="PF00829">
    <property type="entry name" value="Ribosomal_L21p"/>
    <property type="match status" value="1"/>
</dbReference>
<protein>
    <recommendedName>
        <fullName evidence="2">Large ribosomal subunit protein bL21m</fullName>
    </recommendedName>
</protein>
<dbReference type="GO" id="GO:0003735">
    <property type="term" value="F:structural constituent of ribosome"/>
    <property type="evidence" value="ECO:0007669"/>
    <property type="project" value="TreeGrafter"/>
</dbReference>
<dbReference type="InParanoid" id="A0A1S3K367"/>
<dbReference type="AlphaFoldDB" id="A0A1S3K367"/>
<dbReference type="InterPro" id="IPR028909">
    <property type="entry name" value="bL21-like"/>
</dbReference>
<dbReference type="Proteomes" id="UP000085678">
    <property type="component" value="Unplaced"/>
</dbReference>
<organism evidence="3 4">
    <name type="scientific">Lingula anatina</name>
    <name type="common">Brachiopod</name>
    <name type="synonym">Lingula unguis</name>
    <dbReference type="NCBI Taxonomy" id="7574"/>
    <lineage>
        <taxon>Eukaryota</taxon>
        <taxon>Metazoa</taxon>
        <taxon>Spiralia</taxon>
        <taxon>Lophotrochozoa</taxon>
        <taxon>Brachiopoda</taxon>
        <taxon>Linguliformea</taxon>
        <taxon>Lingulata</taxon>
        <taxon>Lingulida</taxon>
        <taxon>Linguloidea</taxon>
        <taxon>Lingulidae</taxon>
        <taxon>Lingula</taxon>
    </lineage>
</organism>
<comment type="similarity">
    <text evidence="1">Belongs to the bacterial ribosomal protein bL21 family.</text>
</comment>
<dbReference type="STRING" id="7574.A0A1S3K367"/>
<dbReference type="OrthoDB" id="5994at2759"/>
<evidence type="ECO:0000313" key="4">
    <source>
        <dbReference type="RefSeq" id="XP_013416706.1"/>
    </source>
</evidence>
<evidence type="ECO:0000256" key="2">
    <source>
        <dbReference type="ARBA" id="ARBA00044129"/>
    </source>
</evidence>
<name>A0A1S3K367_LINAN</name>